<dbReference type="PANTHER" id="PTHR22455:SF10">
    <property type="entry name" value="CILIA- AND FLAGELLA-ASSOCIATED PROTEIN 91"/>
    <property type="match status" value="1"/>
</dbReference>
<dbReference type="VEuPathDB" id="FungiDB:SPPG_00763"/>
<dbReference type="Pfam" id="PF14738">
    <property type="entry name" value="CFAP91"/>
    <property type="match status" value="1"/>
</dbReference>
<evidence type="ECO:0000256" key="3">
    <source>
        <dbReference type="ARBA" id="ARBA00023212"/>
    </source>
</evidence>
<feature type="compositionally biased region" description="Low complexity" evidence="8">
    <location>
        <begin position="800"/>
        <end position="814"/>
    </location>
</feature>
<comment type="subcellular location">
    <subcellularLocation>
        <location evidence="1">Cytoplasm</location>
        <location evidence="1">Cytoskeleton</location>
        <location evidence="1">Cilium axoneme</location>
    </subcellularLocation>
</comment>
<gene>
    <name evidence="10" type="ORF">SPPG_00763</name>
</gene>
<dbReference type="InterPro" id="IPR026720">
    <property type="entry name" value="CFAP91"/>
</dbReference>
<accession>A0A0L0HW43</accession>
<keyword evidence="11" id="KW-1185">Reference proteome</keyword>
<evidence type="ECO:0000256" key="2">
    <source>
        <dbReference type="ARBA" id="ARBA00022490"/>
    </source>
</evidence>
<dbReference type="EMBL" id="KQ257450">
    <property type="protein sequence ID" value="KND05089.1"/>
    <property type="molecule type" value="Genomic_DNA"/>
</dbReference>
<dbReference type="STRING" id="645134.A0A0L0HW43"/>
<feature type="compositionally biased region" description="Polar residues" evidence="8">
    <location>
        <begin position="776"/>
        <end position="789"/>
    </location>
</feature>
<keyword evidence="7" id="KW-0175">Coiled coil</keyword>
<evidence type="ECO:0000256" key="1">
    <source>
        <dbReference type="ARBA" id="ARBA00004430"/>
    </source>
</evidence>
<keyword evidence="3" id="KW-0206">Cytoskeleton</keyword>
<comment type="similarity">
    <text evidence="5">Belongs to the CFAP91 family.</text>
</comment>
<dbReference type="AlphaFoldDB" id="A0A0L0HW43"/>
<feature type="domain" description="CFAP91" evidence="9">
    <location>
        <begin position="146"/>
        <end position="298"/>
    </location>
</feature>
<dbReference type="OMA" id="VQTMYRD"/>
<keyword evidence="4" id="KW-0966">Cell projection</keyword>
<organism evidence="10 11">
    <name type="scientific">Spizellomyces punctatus (strain DAOM BR117)</name>
    <dbReference type="NCBI Taxonomy" id="645134"/>
    <lineage>
        <taxon>Eukaryota</taxon>
        <taxon>Fungi</taxon>
        <taxon>Fungi incertae sedis</taxon>
        <taxon>Chytridiomycota</taxon>
        <taxon>Chytridiomycota incertae sedis</taxon>
        <taxon>Chytridiomycetes</taxon>
        <taxon>Spizellomycetales</taxon>
        <taxon>Spizellomycetaceae</taxon>
        <taxon>Spizellomyces</taxon>
    </lineage>
</organism>
<evidence type="ECO:0000256" key="7">
    <source>
        <dbReference type="SAM" id="Coils"/>
    </source>
</evidence>
<dbReference type="GeneID" id="27684471"/>
<evidence type="ECO:0000256" key="8">
    <source>
        <dbReference type="SAM" id="MobiDB-lite"/>
    </source>
</evidence>
<feature type="region of interest" description="Disordered" evidence="8">
    <location>
        <begin position="776"/>
        <end position="827"/>
    </location>
</feature>
<dbReference type="GO" id="GO:0005930">
    <property type="term" value="C:axoneme"/>
    <property type="evidence" value="ECO:0007669"/>
    <property type="project" value="UniProtKB-SubCell"/>
</dbReference>
<keyword evidence="2" id="KW-0963">Cytoplasm</keyword>
<dbReference type="eggNOG" id="ENOG502QRFI">
    <property type="taxonomic scope" value="Eukaryota"/>
</dbReference>
<sequence length="827" mass="94201">MASQTMVQTRVMPNRAHDYVYDTNHTVAGRKDHVKAMMKAQTHDVLIHPSFTNMFSSLPHHPSAAYSLRTHPLPPHVGQDRRAYNPPNPDVTGANRYQYFKRPIIPYMPSLGTQIVYARRPNMLAQTAGAQHQTRPVTPPTKTVGIQTTYRESEAQTDPYSPEYTTAGPTPPELLALATLTYGAGLPVTQTELEMIERARAKRAWEAALPPVIDQESFEKRLRMMEEMELAEWREREEEIKRIQEARLEILTKVIENRELENEKINNERVHRVWEKKLMERDAALERIQRKRVKALRKLTDTRNKVEPKIHRRDIITDYANYGSAVYAPKARDGVFYDKPSAAVHVRVDDFEDYHGIQELEESLPPKYLRPDFSIPTKSAVHKRSLSARRDLHMQNQLALMDQRLKERKALSQQEEKPLRFAQRIEKPPIRPPTPHIDNPSMEDEELDVAAILLQKLIRGRLVQNMMYQGKERRLNLINELRTRQSIRLATSPPRTATTTRISTRPVSAAVARATFDSLLTHPEAPVPQIATAAGDAAAFQALEGGASLSEAVEKALERQDQVVRERSVGSARGGAGEDLVDEADEEIVYTPVEDMQAPIRPTLPMLVETTLQAPYTAATLQYLTDELVRLRESQRISALVRLALRTRRMREAEESGKRQAEIHRRMIEDEIFRQVMQVHQETVDSFLENVICGSVERCASLESRRAVREYAERVGEVVWGMERSGVSQEETDRRIVRDLVSSFLIPEVERQTLRNRVKNDQRKYLQAAHAAIHSQLPTIESATATGSTSEEDNEKRSTSRPASRPASRLASHPTSRPASRPAGQEF</sequence>
<dbReference type="RefSeq" id="XP_016613128.1">
    <property type="nucleotide sequence ID" value="XM_016749091.1"/>
</dbReference>
<protein>
    <recommendedName>
        <fullName evidence="6">Cilia- and flagella-associated protein 91</fullName>
    </recommendedName>
</protein>
<evidence type="ECO:0000313" key="11">
    <source>
        <dbReference type="Proteomes" id="UP000053201"/>
    </source>
</evidence>
<feature type="coiled-coil region" evidence="7">
    <location>
        <begin position="243"/>
        <end position="305"/>
    </location>
</feature>
<evidence type="ECO:0000256" key="5">
    <source>
        <dbReference type="ARBA" id="ARBA00029468"/>
    </source>
</evidence>
<evidence type="ECO:0000256" key="4">
    <source>
        <dbReference type="ARBA" id="ARBA00023273"/>
    </source>
</evidence>
<evidence type="ECO:0000313" key="10">
    <source>
        <dbReference type="EMBL" id="KND05089.1"/>
    </source>
</evidence>
<proteinExistence type="inferred from homology"/>
<evidence type="ECO:0000259" key="9">
    <source>
        <dbReference type="Pfam" id="PF14738"/>
    </source>
</evidence>
<dbReference type="Proteomes" id="UP000053201">
    <property type="component" value="Unassembled WGS sequence"/>
</dbReference>
<dbReference type="InterPro" id="IPR032840">
    <property type="entry name" value="CFAP91_dom"/>
</dbReference>
<dbReference type="PANTHER" id="PTHR22455">
    <property type="entry name" value="CILIA- AND FLAGELLA-ASSOCIATED PROTEIN 91"/>
    <property type="match status" value="1"/>
</dbReference>
<dbReference type="OrthoDB" id="567787at2759"/>
<evidence type="ECO:0000256" key="6">
    <source>
        <dbReference type="ARBA" id="ARBA00029555"/>
    </source>
</evidence>
<name>A0A0L0HW43_SPIPD</name>
<dbReference type="InParanoid" id="A0A0L0HW43"/>
<reference evidence="10 11" key="1">
    <citation type="submission" date="2009-08" db="EMBL/GenBank/DDBJ databases">
        <title>The Genome Sequence of Spizellomyces punctatus strain DAOM BR117.</title>
        <authorList>
            <consortium name="The Broad Institute Genome Sequencing Platform"/>
            <person name="Russ C."/>
            <person name="Cuomo C."/>
            <person name="Shea T."/>
            <person name="Young S.K."/>
            <person name="Zeng Q."/>
            <person name="Koehrsen M."/>
            <person name="Haas B."/>
            <person name="Borodovsky M."/>
            <person name="Guigo R."/>
            <person name="Alvarado L."/>
            <person name="Berlin A."/>
            <person name="Bochicchio J."/>
            <person name="Borenstein D."/>
            <person name="Chapman S."/>
            <person name="Chen Z."/>
            <person name="Engels R."/>
            <person name="Freedman E."/>
            <person name="Gellesch M."/>
            <person name="Goldberg J."/>
            <person name="Griggs A."/>
            <person name="Gujja S."/>
            <person name="Heiman D."/>
            <person name="Hepburn T."/>
            <person name="Howarth C."/>
            <person name="Jen D."/>
            <person name="Larson L."/>
            <person name="Lewis B."/>
            <person name="Mehta T."/>
            <person name="Park D."/>
            <person name="Pearson M."/>
            <person name="Roberts A."/>
            <person name="Saif S."/>
            <person name="Shenoy N."/>
            <person name="Sisk P."/>
            <person name="Stolte C."/>
            <person name="Sykes S."/>
            <person name="Thomson T."/>
            <person name="Walk T."/>
            <person name="White J."/>
            <person name="Yandava C."/>
            <person name="Burger G."/>
            <person name="Gray M.W."/>
            <person name="Holland P.W.H."/>
            <person name="King N."/>
            <person name="Lang F.B.F."/>
            <person name="Roger A.J."/>
            <person name="Ruiz-Trillo I."/>
            <person name="Lander E."/>
            <person name="Nusbaum C."/>
        </authorList>
    </citation>
    <scope>NUCLEOTIDE SEQUENCE [LARGE SCALE GENOMIC DNA]</scope>
    <source>
        <strain evidence="10 11">DAOM BR117</strain>
    </source>
</reference>